<keyword evidence="2" id="KW-1185">Reference proteome</keyword>
<sequence>MDNQAAIQALAKPKRKSGPYLIIAFHRLLDRHTDIPGNEKADANAHNAAAGECSPLSKLPSILRKTLPLSSLLGPHSNSRRYLLSTPKGIKHSLTFIHNTRCFPAYHDIAIAPNDDPPSEPPDVTA</sequence>
<reference evidence="2" key="2">
    <citation type="submission" date="2015-01" db="EMBL/GenBank/DDBJ databases">
        <title>Evolutionary Origins and Diversification of the Mycorrhizal Mutualists.</title>
        <authorList>
            <consortium name="DOE Joint Genome Institute"/>
            <consortium name="Mycorrhizal Genomics Consortium"/>
            <person name="Kohler A."/>
            <person name="Kuo A."/>
            <person name="Nagy L.G."/>
            <person name="Floudas D."/>
            <person name="Copeland A."/>
            <person name="Barry K.W."/>
            <person name="Cichocki N."/>
            <person name="Veneault-Fourrey C."/>
            <person name="LaButti K."/>
            <person name="Lindquist E.A."/>
            <person name="Lipzen A."/>
            <person name="Lundell T."/>
            <person name="Morin E."/>
            <person name="Murat C."/>
            <person name="Riley R."/>
            <person name="Ohm R."/>
            <person name="Sun H."/>
            <person name="Tunlid A."/>
            <person name="Henrissat B."/>
            <person name="Grigoriev I.V."/>
            <person name="Hibbett D.S."/>
            <person name="Martin F."/>
        </authorList>
    </citation>
    <scope>NUCLEOTIDE SEQUENCE [LARGE SCALE GENOMIC DNA]</scope>
    <source>
        <strain evidence="2">h7</strain>
    </source>
</reference>
<dbReference type="HOGENOM" id="CLU_1981847_0_0_1"/>
<dbReference type="EMBL" id="KN831818">
    <property type="protein sequence ID" value="KIM35546.1"/>
    <property type="molecule type" value="Genomic_DNA"/>
</dbReference>
<proteinExistence type="predicted"/>
<evidence type="ECO:0008006" key="3">
    <source>
        <dbReference type="Google" id="ProtNLM"/>
    </source>
</evidence>
<accession>A0A0C3BVX1</accession>
<protein>
    <recommendedName>
        <fullName evidence="3">RNase H type-1 domain-containing protein</fullName>
    </recommendedName>
</protein>
<name>A0A0C3BVX1_HEBCY</name>
<evidence type="ECO:0000313" key="1">
    <source>
        <dbReference type="EMBL" id="KIM35546.1"/>
    </source>
</evidence>
<organism evidence="1 2">
    <name type="scientific">Hebeloma cylindrosporum</name>
    <dbReference type="NCBI Taxonomy" id="76867"/>
    <lineage>
        <taxon>Eukaryota</taxon>
        <taxon>Fungi</taxon>
        <taxon>Dikarya</taxon>
        <taxon>Basidiomycota</taxon>
        <taxon>Agaricomycotina</taxon>
        <taxon>Agaricomycetes</taxon>
        <taxon>Agaricomycetidae</taxon>
        <taxon>Agaricales</taxon>
        <taxon>Agaricineae</taxon>
        <taxon>Hymenogastraceae</taxon>
        <taxon>Hebeloma</taxon>
    </lineage>
</organism>
<evidence type="ECO:0000313" key="2">
    <source>
        <dbReference type="Proteomes" id="UP000053424"/>
    </source>
</evidence>
<dbReference type="OrthoDB" id="3053558at2759"/>
<dbReference type="Proteomes" id="UP000053424">
    <property type="component" value="Unassembled WGS sequence"/>
</dbReference>
<gene>
    <name evidence="1" type="ORF">M413DRAFT_32411</name>
</gene>
<dbReference type="AlphaFoldDB" id="A0A0C3BVX1"/>
<reference evidence="1 2" key="1">
    <citation type="submission" date="2014-04" db="EMBL/GenBank/DDBJ databases">
        <authorList>
            <consortium name="DOE Joint Genome Institute"/>
            <person name="Kuo A."/>
            <person name="Gay G."/>
            <person name="Dore J."/>
            <person name="Kohler A."/>
            <person name="Nagy L.G."/>
            <person name="Floudas D."/>
            <person name="Copeland A."/>
            <person name="Barry K.W."/>
            <person name="Cichocki N."/>
            <person name="Veneault-Fourrey C."/>
            <person name="LaButti K."/>
            <person name="Lindquist E.A."/>
            <person name="Lipzen A."/>
            <person name="Lundell T."/>
            <person name="Morin E."/>
            <person name="Murat C."/>
            <person name="Sun H."/>
            <person name="Tunlid A."/>
            <person name="Henrissat B."/>
            <person name="Grigoriev I.V."/>
            <person name="Hibbett D.S."/>
            <person name="Martin F."/>
            <person name="Nordberg H.P."/>
            <person name="Cantor M.N."/>
            <person name="Hua S.X."/>
        </authorList>
    </citation>
    <scope>NUCLEOTIDE SEQUENCE [LARGE SCALE GENOMIC DNA]</scope>
    <source>
        <strain evidence="2">h7</strain>
    </source>
</reference>